<reference evidence="1" key="2">
    <citation type="submission" date="2020-03" db="EMBL/GenBank/DDBJ databases">
        <title>Walnut 2.0.</title>
        <authorList>
            <person name="Marrano A."/>
            <person name="Britton M."/>
            <person name="Zimin A.V."/>
            <person name="Zaini P.A."/>
            <person name="Workman R."/>
            <person name="Puiu D."/>
            <person name="Bianco L."/>
            <person name="Allen B.J."/>
            <person name="Troggio M."/>
            <person name="Leslie C.A."/>
            <person name="Timp W."/>
            <person name="Dendekar A."/>
            <person name="Salzberg S.L."/>
            <person name="Neale D.B."/>
        </authorList>
    </citation>
    <scope>NUCLEOTIDE SEQUENCE</scope>
    <source>
        <tissue evidence="1">Leaves</tissue>
    </source>
</reference>
<dbReference type="EMBL" id="LIHL02000007">
    <property type="protein sequence ID" value="KAF5465036.1"/>
    <property type="molecule type" value="Genomic_DNA"/>
</dbReference>
<name>A0A834CUZ6_JUGRE</name>
<dbReference type="Proteomes" id="UP000619265">
    <property type="component" value="Unassembled WGS sequence"/>
</dbReference>
<evidence type="ECO:0000313" key="2">
    <source>
        <dbReference type="Proteomes" id="UP000619265"/>
    </source>
</evidence>
<dbReference type="Gramene" id="Jr07_14300_p1">
    <property type="protein sequence ID" value="cds.Jr07_14300_p1"/>
    <property type="gene ID" value="Jr07_14300"/>
</dbReference>
<dbReference type="AlphaFoldDB" id="A0A834CUZ6"/>
<evidence type="ECO:0000313" key="1">
    <source>
        <dbReference type="EMBL" id="KAF5465036.1"/>
    </source>
</evidence>
<dbReference type="PANTHER" id="PTHR32387:SF0">
    <property type="entry name" value="PROTEIN NO VEIN"/>
    <property type="match status" value="1"/>
</dbReference>
<organism evidence="1 2">
    <name type="scientific">Juglans regia</name>
    <name type="common">English walnut</name>
    <dbReference type="NCBI Taxonomy" id="51240"/>
    <lineage>
        <taxon>Eukaryota</taxon>
        <taxon>Viridiplantae</taxon>
        <taxon>Streptophyta</taxon>
        <taxon>Embryophyta</taxon>
        <taxon>Tracheophyta</taxon>
        <taxon>Spermatophyta</taxon>
        <taxon>Magnoliopsida</taxon>
        <taxon>eudicotyledons</taxon>
        <taxon>Gunneridae</taxon>
        <taxon>Pentapetalae</taxon>
        <taxon>rosids</taxon>
        <taxon>fabids</taxon>
        <taxon>Fagales</taxon>
        <taxon>Juglandaceae</taxon>
        <taxon>Juglans</taxon>
    </lineage>
</organism>
<protein>
    <submittedName>
        <fullName evidence="1">Uncharacterized protein</fullName>
    </submittedName>
</protein>
<dbReference type="PANTHER" id="PTHR32387">
    <property type="entry name" value="WU:FJ29H11"/>
    <property type="match status" value="1"/>
</dbReference>
<gene>
    <name evidence="1" type="ORF">F2P56_015069</name>
</gene>
<sequence length="446" mass="50898">MKWREFFQEIGILDFVKIFQVNKTVADISPTIFKNVMWERDVVSPESIVIDWESHELVHLMSLLLKNGTPQCCIYLLEVLDTLWDGHFSESVKGYWNPKSGGDSKPFKSSFLSSICDVQWVVSSIDDELHYPKDLFYDCDTVRSILGASAPYAVPKVRCQKLVSDIGFKVKVTMDDILEILEVWRRSRTPFKASISQMSKLYTIIWDEMNTSEKKLKEELTSGPFIFFPSASGSRLEDVVPGKFLSLEEVCWHDPTGALDQMKEIHPYHSLTEANRSPLTWTLSSIYPGLCDFFMDGCGLHETPPLCSYLQILLLLSTVALPSLVANIVFEVFLMWSDGLKSGLLTPEDVIYLKQCLLKSEFMVLPTEQDKWVSLHPSFGLVCWCDDRKLKKQFKHFDKIDFLYFGKLSEDQKEILQTKVSVLMENLGIPALSEVSSFWVGVWGGG</sequence>
<comment type="caution">
    <text evidence="1">The sequence shown here is derived from an EMBL/GenBank/DDBJ whole genome shotgun (WGS) entry which is preliminary data.</text>
</comment>
<reference evidence="1" key="1">
    <citation type="submission" date="2015-10" db="EMBL/GenBank/DDBJ databases">
        <authorList>
            <person name="Martinez-Garcia P.J."/>
            <person name="Crepeau M.W."/>
            <person name="Puiu D."/>
            <person name="Gonzalez-Ibeas D."/>
            <person name="Whalen J."/>
            <person name="Stevens K."/>
            <person name="Paul R."/>
            <person name="Butterfield T."/>
            <person name="Britton M."/>
            <person name="Reagan R."/>
            <person name="Chakraborty S."/>
            <person name="Walawage S.L."/>
            <person name="Vasquez-Gross H.A."/>
            <person name="Cardeno C."/>
            <person name="Famula R."/>
            <person name="Pratt K."/>
            <person name="Kuruganti S."/>
            <person name="Aradhya M.K."/>
            <person name="Leslie C.A."/>
            <person name="Dandekar A.M."/>
            <person name="Salzberg S.L."/>
            <person name="Wegrzyn J.L."/>
            <person name="Langley C.H."/>
            <person name="Neale D.B."/>
        </authorList>
    </citation>
    <scope>NUCLEOTIDE SEQUENCE</scope>
    <source>
        <tissue evidence="1">Leaves</tissue>
    </source>
</reference>
<proteinExistence type="predicted"/>
<dbReference type="InterPro" id="IPR052957">
    <property type="entry name" value="Auxin_embryo_med"/>
</dbReference>
<accession>A0A834CUZ6</accession>